<accession>A0A061GEF4</accession>
<dbReference type="EMBL" id="CM001884">
    <property type="protein sequence ID" value="EOY27961.1"/>
    <property type="molecule type" value="Genomic_DNA"/>
</dbReference>
<dbReference type="Proteomes" id="UP000026915">
    <property type="component" value="Chromosome 6"/>
</dbReference>
<keyword evidence="1" id="KW-1133">Transmembrane helix</keyword>
<dbReference type="HOGENOM" id="CLU_3110295_0_0_1"/>
<dbReference type="AlphaFoldDB" id="A0A061GEF4"/>
<dbReference type="Gramene" id="EOY27961">
    <property type="protein sequence ID" value="EOY27961"/>
    <property type="gene ID" value="TCM_029668"/>
</dbReference>
<sequence>MILSSDQVNRSRWLMLPSEQWPMHVSVTSWLLILFSFWVQWPTFPTLPIVH</sequence>
<evidence type="ECO:0000313" key="3">
    <source>
        <dbReference type="Proteomes" id="UP000026915"/>
    </source>
</evidence>
<name>A0A061GEF4_THECC</name>
<proteinExistence type="predicted"/>
<protein>
    <submittedName>
        <fullName evidence="2">Uncharacterized protein</fullName>
    </submittedName>
</protein>
<organism evidence="2 3">
    <name type="scientific">Theobroma cacao</name>
    <name type="common">Cacao</name>
    <name type="synonym">Cocoa</name>
    <dbReference type="NCBI Taxonomy" id="3641"/>
    <lineage>
        <taxon>Eukaryota</taxon>
        <taxon>Viridiplantae</taxon>
        <taxon>Streptophyta</taxon>
        <taxon>Embryophyta</taxon>
        <taxon>Tracheophyta</taxon>
        <taxon>Spermatophyta</taxon>
        <taxon>Magnoliopsida</taxon>
        <taxon>eudicotyledons</taxon>
        <taxon>Gunneridae</taxon>
        <taxon>Pentapetalae</taxon>
        <taxon>rosids</taxon>
        <taxon>malvids</taxon>
        <taxon>Malvales</taxon>
        <taxon>Malvaceae</taxon>
        <taxon>Byttnerioideae</taxon>
        <taxon>Theobroma</taxon>
    </lineage>
</organism>
<evidence type="ECO:0000313" key="2">
    <source>
        <dbReference type="EMBL" id="EOY27961.1"/>
    </source>
</evidence>
<reference evidence="2 3" key="1">
    <citation type="journal article" date="2013" name="Genome Biol.">
        <title>The genome sequence of the most widely cultivated cacao type and its use to identify candidate genes regulating pod color.</title>
        <authorList>
            <person name="Motamayor J.C."/>
            <person name="Mockaitis K."/>
            <person name="Schmutz J."/>
            <person name="Haiminen N."/>
            <person name="Iii D.L."/>
            <person name="Cornejo O."/>
            <person name="Findley S.D."/>
            <person name="Zheng P."/>
            <person name="Utro F."/>
            <person name="Royaert S."/>
            <person name="Saski C."/>
            <person name="Jenkins J."/>
            <person name="Podicheti R."/>
            <person name="Zhao M."/>
            <person name="Scheffler B.E."/>
            <person name="Stack J.C."/>
            <person name="Feltus F.A."/>
            <person name="Mustiga G.M."/>
            <person name="Amores F."/>
            <person name="Phillips W."/>
            <person name="Marelli J.P."/>
            <person name="May G.D."/>
            <person name="Shapiro H."/>
            <person name="Ma J."/>
            <person name="Bustamante C.D."/>
            <person name="Schnell R.J."/>
            <person name="Main D."/>
            <person name="Gilbert D."/>
            <person name="Parida L."/>
            <person name="Kuhn D.N."/>
        </authorList>
    </citation>
    <scope>NUCLEOTIDE SEQUENCE [LARGE SCALE GENOMIC DNA]</scope>
    <source>
        <strain evidence="3">cv. Matina 1-6</strain>
    </source>
</reference>
<keyword evidence="1" id="KW-0812">Transmembrane</keyword>
<keyword evidence="1" id="KW-0472">Membrane</keyword>
<gene>
    <name evidence="2" type="ORF">TCM_029668</name>
</gene>
<evidence type="ECO:0000256" key="1">
    <source>
        <dbReference type="SAM" id="Phobius"/>
    </source>
</evidence>
<dbReference type="InParanoid" id="A0A061GEF4"/>
<keyword evidence="3" id="KW-1185">Reference proteome</keyword>
<feature type="transmembrane region" description="Helical" evidence="1">
    <location>
        <begin position="21"/>
        <end position="41"/>
    </location>
</feature>